<organism evidence="1">
    <name type="scientific">viral metagenome</name>
    <dbReference type="NCBI Taxonomy" id="1070528"/>
    <lineage>
        <taxon>unclassified sequences</taxon>
        <taxon>metagenomes</taxon>
        <taxon>organismal metagenomes</taxon>
    </lineage>
</organism>
<proteinExistence type="predicted"/>
<dbReference type="AlphaFoldDB" id="A0A6M3J9D4"/>
<evidence type="ECO:0000313" key="1">
    <source>
        <dbReference type="EMBL" id="QJA65651.1"/>
    </source>
</evidence>
<reference evidence="1" key="1">
    <citation type="submission" date="2020-03" db="EMBL/GenBank/DDBJ databases">
        <title>The deep terrestrial virosphere.</title>
        <authorList>
            <person name="Holmfeldt K."/>
            <person name="Nilsson E."/>
            <person name="Simone D."/>
            <person name="Lopez-Fernandez M."/>
            <person name="Wu X."/>
            <person name="de Brujin I."/>
            <person name="Lundin D."/>
            <person name="Andersson A."/>
            <person name="Bertilsson S."/>
            <person name="Dopson M."/>
        </authorList>
    </citation>
    <scope>NUCLEOTIDE SEQUENCE</scope>
    <source>
        <strain evidence="1">MM415B00382</strain>
    </source>
</reference>
<sequence>MLALAALAVEKYVGTNLLDSETQVAVLAVVNLILRLVTKQPVGLV</sequence>
<accession>A0A6M3J9D4</accession>
<gene>
    <name evidence="1" type="ORF">MM415B00382_0041</name>
</gene>
<dbReference type="EMBL" id="MT141542">
    <property type="protein sequence ID" value="QJA65651.1"/>
    <property type="molecule type" value="Genomic_DNA"/>
</dbReference>
<name>A0A6M3J9D4_9ZZZZ</name>
<protein>
    <submittedName>
        <fullName evidence="1">Uncharacterized protein</fullName>
    </submittedName>
</protein>